<reference evidence="1" key="1">
    <citation type="submission" date="2015-07" db="EMBL/GenBank/DDBJ databases">
        <title>MeaNS - Measles Nucleotide Surveillance Program.</title>
        <authorList>
            <person name="Tran T."/>
            <person name="Druce J."/>
        </authorList>
    </citation>
    <scope>NUCLEOTIDE SEQUENCE</scope>
    <source>
        <strain evidence="1">UCB-OBI-ISO-001</strain>
        <tissue evidence="1">Gonad</tissue>
    </source>
</reference>
<dbReference type="EMBL" id="KQ420022">
    <property type="protein sequence ID" value="KOF81649.1"/>
    <property type="molecule type" value="Genomic_DNA"/>
</dbReference>
<gene>
    <name evidence="1" type="ORF">OCBIM_22026269mg</name>
</gene>
<proteinExistence type="predicted"/>
<evidence type="ECO:0000313" key="1">
    <source>
        <dbReference type="EMBL" id="KOF81649.1"/>
    </source>
</evidence>
<dbReference type="AlphaFoldDB" id="A0A0L8GXU7"/>
<organism evidence="1">
    <name type="scientific">Octopus bimaculoides</name>
    <name type="common">California two-spotted octopus</name>
    <dbReference type="NCBI Taxonomy" id="37653"/>
    <lineage>
        <taxon>Eukaryota</taxon>
        <taxon>Metazoa</taxon>
        <taxon>Spiralia</taxon>
        <taxon>Lophotrochozoa</taxon>
        <taxon>Mollusca</taxon>
        <taxon>Cephalopoda</taxon>
        <taxon>Coleoidea</taxon>
        <taxon>Octopodiformes</taxon>
        <taxon>Octopoda</taxon>
        <taxon>Incirrata</taxon>
        <taxon>Octopodidae</taxon>
        <taxon>Octopus</taxon>
    </lineage>
</organism>
<name>A0A0L8GXU7_OCTBM</name>
<sequence length="146" mass="17177">MQISLKRFALIFKYVFHNLQVLFTLEDCLCLFNLSLGKILHVYRNQYDLQRCFVRPFRTRYSTACLQMYNEEIKTDIGEASFVVVIAEDRTDVFGTHSNGHCSTVRTKKYLSVLENSLFQKIKLQFRISFASFKNELSREEISADH</sequence>
<accession>A0A0L8GXU7</accession>
<protein>
    <submittedName>
        <fullName evidence="1">Uncharacterized protein</fullName>
    </submittedName>
</protein>